<reference evidence="1" key="1">
    <citation type="journal article" date="2014" name="Int. J. Syst. Evol. Microbiol.">
        <title>Complete genome sequence of Corynebacterium casei LMG S-19264T (=DSM 44701T), isolated from a smear-ripened cheese.</title>
        <authorList>
            <consortium name="US DOE Joint Genome Institute (JGI-PGF)"/>
            <person name="Walter F."/>
            <person name="Albersmeier A."/>
            <person name="Kalinowski J."/>
            <person name="Ruckert C."/>
        </authorList>
    </citation>
    <scope>NUCLEOTIDE SEQUENCE</scope>
    <source>
        <strain evidence="1">CGMCC 1.6293</strain>
    </source>
</reference>
<proteinExistence type="predicted"/>
<dbReference type="EMBL" id="BMLF01000001">
    <property type="protein sequence ID" value="GGL82215.1"/>
    <property type="molecule type" value="Genomic_DNA"/>
</dbReference>
<accession>A0A917SIS0</accession>
<organism evidence="1 2">
    <name type="scientific">Pseudooceanicola nanhaiensis</name>
    <dbReference type="NCBI Taxonomy" id="375761"/>
    <lineage>
        <taxon>Bacteria</taxon>
        <taxon>Pseudomonadati</taxon>
        <taxon>Pseudomonadota</taxon>
        <taxon>Alphaproteobacteria</taxon>
        <taxon>Rhodobacterales</taxon>
        <taxon>Paracoccaceae</taxon>
        <taxon>Pseudooceanicola</taxon>
    </lineage>
</organism>
<evidence type="ECO:0000313" key="2">
    <source>
        <dbReference type="Proteomes" id="UP000649829"/>
    </source>
</evidence>
<keyword evidence="2" id="KW-1185">Reference proteome</keyword>
<evidence type="ECO:0000313" key="1">
    <source>
        <dbReference type="EMBL" id="GGL82215.1"/>
    </source>
</evidence>
<protein>
    <submittedName>
        <fullName evidence="1">Uncharacterized protein</fullName>
    </submittedName>
</protein>
<comment type="caution">
    <text evidence="1">The sequence shown here is derived from an EMBL/GenBank/DDBJ whole genome shotgun (WGS) entry which is preliminary data.</text>
</comment>
<gene>
    <name evidence="1" type="ORF">GCM10011534_00350</name>
</gene>
<dbReference type="SUPFAM" id="SSF49503">
    <property type="entry name" value="Cupredoxins"/>
    <property type="match status" value="1"/>
</dbReference>
<dbReference type="AlphaFoldDB" id="A0A917SIS0"/>
<dbReference type="Gene3D" id="2.60.40.420">
    <property type="entry name" value="Cupredoxins - blue copper proteins"/>
    <property type="match status" value="1"/>
</dbReference>
<name>A0A917SIS0_9RHOB</name>
<sequence>MDEHTVGVVSGMSGAIMILPRDGLMDHEGEPVKDDRAYYIGENSFYVPKDQNGNYKRFDDVGESDPDTLELMNGLIPRLVVFNGKAGSLTGDSRARRCHLSTARPIVTPDRT</sequence>
<dbReference type="Proteomes" id="UP000649829">
    <property type="component" value="Unassembled WGS sequence"/>
</dbReference>
<reference evidence="1" key="2">
    <citation type="submission" date="2020-09" db="EMBL/GenBank/DDBJ databases">
        <authorList>
            <person name="Sun Q."/>
            <person name="Zhou Y."/>
        </authorList>
    </citation>
    <scope>NUCLEOTIDE SEQUENCE</scope>
    <source>
        <strain evidence="1">CGMCC 1.6293</strain>
    </source>
</reference>
<dbReference type="InterPro" id="IPR008972">
    <property type="entry name" value="Cupredoxin"/>
</dbReference>
<dbReference type="RefSeq" id="WP_028285025.1">
    <property type="nucleotide sequence ID" value="NZ_BMLF01000001.1"/>
</dbReference>